<organism evidence="1">
    <name type="scientific">virus sp. ctE0n6</name>
    <dbReference type="NCBI Taxonomy" id="2827985"/>
    <lineage>
        <taxon>Viruses</taxon>
    </lineage>
</organism>
<accession>A0A8S5RF31</accession>
<proteinExistence type="predicted"/>
<reference evidence="1" key="1">
    <citation type="journal article" date="2021" name="Proc. Natl. Acad. Sci. U.S.A.">
        <title>A Catalog of Tens of Thousands of Viruses from Human Metagenomes Reveals Hidden Associations with Chronic Diseases.</title>
        <authorList>
            <person name="Tisza M.J."/>
            <person name="Buck C.B."/>
        </authorList>
    </citation>
    <scope>NUCLEOTIDE SEQUENCE</scope>
    <source>
        <strain evidence="1">CtE0n6</strain>
    </source>
</reference>
<dbReference type="EMBL" id="BK059101">
    <property type="protein sequence ID" value="DAE29992.1"/>
    <property type="molecule type" value="Genomic_DNA"/>
</dbReference>
<name>A0A8S5RF31_9VIRU</name>
<sequence>MNKYLGTYRICCEWDRNSLEPIKEDTYIQCAKDGQIYRIGDDLLAYYKPRRGNSEQFSKKLIELGVNRVRNLSTDGDVLIQFAEESLDIVAKEVGASTNGVDIKPWSIKNLRKQQWFKKDKQKYIDLGLYVEMSEEEKAILRERFNKNINNK</sequence>
<protein>
    <submittedName>
        <fullName evidence="1">Uncharacterized protein</fullName>
    </submittedName>
</protein>
<evidence type="ECO:0000313" key="1">
    <source>
        <dbReference type="EMBL" id="DAE29992.1"/>
    </source>
</evidence>